<keyword evidence="2" id="KW-1185">Reference proteome</keyword>
<dbReference type="Proteomes" id="UP000318380">
    <property type="component" value="Unassembled WGS sequence"/>
</dbReference>
<reference evidence="1 2" key="1">
    <citation type="submission" date="2019-06" db="EMBL/GenBank/DDBJ databases">
        <title>Sequencing the genomes of 1000 actinobacteria strains.</title>
        <authorList>
            <person name="Klenk H.-P."/>
        </authorList>
    </citation>
    <scope>NUCLEOTIDE SEQUENCE [LARGE SCALE GENOMIC DNA]</scope>
    <source>
        <strain evidence="1 2">DSM 24683</strain>
    </source>
</reference>
<sequence>MTGKQNWRKAWRIERLVVPACLRPGHQHLFGYQLEAELSPRYGGPPV</sequence>
<evidence type="ECO:0000313" key="1">
    <source>
        <dbReference type="EMBL" id="TWD80032.1"/>
    </source>
</evidence>
<name>A0A561BMK5_9ACTN</name>
<evidence type="ECO:0000313" key="2">
    <source>
        <dbReference type="Proteomes" id="UP000318380"/>
    </source>
</evidence>
<accession>A0A561BMK5</accession>
<comment type="caution">
    <text evidence="1">The sequence shown here is derived from an EMBL/GenBank/DDBJ whole genome shotgun (WGS) entry which is preliminary data.</text>
</comment>
<dbReference type="EMBL" id="VIVK01000001">
    <property type="protein sequence ID" value="TWD80032.1"/>
    <property type="molecule type" value="Genomic_DNA"/>
</dbReference>
<dbReference type="AlphaFoldDB" id="A0A561BMK5"/>
<dbReference type="RefSeq" id="WP_170284583.1">
    <property type="nucleotide sequence ID" value="NZ_VIVK01000001.1"/>
</dbReference>
<gene>
    <name evidence="1" type="ORF">FB561_1099</name>
</gene>
<proteinExistence type="predicted"/>
<protein>
    <submittedName>
        <fullName evidence="1">Uncharacterized protein</fullName>
    </submittedName>
</protein>
<organism evidence="1 2">
    <name type="scientific">Kribbella amoyensis</name>
    <dbReference type="NCBI Taxonomy" id="996641"/>
    <lineage>
        <taxon>Bacteria</taxon>
        <taxon>Bacillati</taxon>
        <taxon>Actinomycetota</taxon>
        <taxon>Actinomycetes</taxon>
        <taxon>Propionibacteriales</taxon>
        <taxon>Kribbellaceae</taxon>
        <taxon>Kribbella</taxon>
    </lineage>
</organism>